<dbReference type="GO" id="GO:0022857">
    <property type="term" value="F:transmembrane transporter activity"/>
    <property type="evidence" value="ECO:0007669"/>
    <property type="project" value="InterPro"/>
</dbReference>
<organism evidence="8">
    <name type="scientific">hydrocarbon metagenome</name>
    <dbReference type="NCBI Taxonomy" id="938273"/>
    <lineage>
        <taxon>unclassified sequences</taxon>
        <taxon>metagenomes</taxon>
        <taxon>ecological metagenomes</taxon>
    </lineage>
</organism>
<dbReference type="PANTHER" id="PTHR43791">
    <property type="entry name" value="PERMEASE-RELATED"/>
    <property type="match status" value="1"/>
</dbReference>
<evidence type="ECO:0000256" key="6">
    <source>
        <dbReference type="SAM" id="Phobius"/>
    </source>
</evidence>
<evidence type="ECO:0000259" key="7">
    <source>
        <dbReference type="PROSITE" id="PS50850"/>
    </source>
</evidence>
<dbReference type="SUPFAM" id="SSF103473">
    <property type="entry name" value="MFS general substrate transporter"/>
    <property type="match status" value="1"/>
</dbReference>
<reference evidence="8" key="1">
    <citation type="journal article" date="2015" name="Proc. Natl. Acad. Sci. U.S.A.">
        <title>Networks of energetic and metabolic interactions define dynamics in microbial communities.</title>
        <authorList>
            <person name="Embree M."/>
            <person name="Liu J.K."/>
            <person name="Al-Bassam M.M."/>
            <person name="Zengler K."/>
        </authorList>
    </citation>
    <scope>NUCLEOTIDE SEQUENCE</scope>
</reference>
<dbReference type="PROSITE" id="PS50850">
    <property type="entry name" value="MFS"/>
    <property type="match status" value="1"/>
</dbReference>
<protein>
    <submittedName>
        <fullName evidence="8">Nitrate/nitrite transporter</fullName>
    </submittedName>
</protein>
<accession>A0A0W8G9V6</accession>
<feature type="transmembrane region" description="Helical" evidence="6">
    <location>
        <begin position="368"/>
        <end position="391"/>
    </location>
</feature>
<feature type="domain" description="Major facilitator superfamily (MFS) profile" evidence="7">
    <location>
        <begin position="17"/>
        <end position="426"/>
    </location>
</feature>
<gene>
    <name evidence="8" type="ORF">ASZ90_000170</name>
</gene>
<dbReference type="AlphaFoldDB" id="A0A0W8G9V6"/>
<feature type="transmembrane region" description="Helical" evidence="6">
    <location>
        <begin position="243"/>
        <end position="268"/>
    </location>
</feature>
<feature type="transmembrane region" description="Helical" evidence="6">
    <location>
        <begin position="83"/>
        <end position="102"/>
    </location>
</feature>
<dbReference type="InterPro" id="IPR020846">
    <property type="entry name" value="MFS_dom"/>
</dbReference>
<feature type="transmembrane region" description="Helical" evidence="6">
    <location>
        <begin position="175"/>
        <end position="195"/>
    </location>
</feature>
<evidence type="ECO:0000256" key="3">
    <source>
        <dbReference type="ARBA" id="ARBA00022692"/>
    </source>
</evidence>
<dbReference type="Gene3D" id="1.20.1250.20">
    <property type="entry name" value="MFS general substrate transporter like domains"/>
    <property type="match status" value="2"/>
</dbReference>
<keyword evidence="5 6" id="KW-0472">Membrane</keyword>
<evidence type="ECO:0000256" key="2">
    <source>
        <dbReference type="ARBA" id="ARBA00022448"/>
    </source>
</evidence>
<dbReference type="GO" id="GO:0016020">
    <property type="term" value="C:membrane"/>
    <property type="evidence" value="ECO:0007669"/>
    <property type="project" value="UniProtKB-SubCell"/>
</dbReference>
<evidence type="ECO:0000256" key="4">
    <source>
        <dbReference type="ARBA" id="ARBA00022989"/>
    </source>
</evidence>
<evidence type="ECO:0000256" key="5">
    <source>
        <dbReference type="ARBA" id="ARBA00023136"/>
    </source>
</evidence>
<feature type="transmembrane region" description="Helical" evidence="6">
    <location>
        <begin position="20"/>
        <end position="40"/>
    </location>
</feature>
<keyword evidence="2" id="KW-0813">Transport</keyword>
<dbReference type="InterPro" id="IPR011701">
    <property type="entry name" value="MFS"/>
</dbReference>
<evidence type="ECO:0000256" key="1">
    <source>
        <dbReference type="ARBA" id="ARBA00004141"/>
    </source>
</evidence>
<evidence type="ECO:0000313" key="8">
    <source>
        <dbReference type="EMBL" id="KUG29932.1"/>
    </source>
</evidence>
<dbReference type="EMBL" id="LNQE01000020">
    <property type="protein sequence ID" value="KUG29932.1"/>
    <property type="molecule type" value="Genomic_DNA"/>
</dbReference>
<sequence>MTLTPLDSALRKARWRLVPFLMLLYVVAYLDRINVSFAALSMNEELGLSQTAYGLGAGIFFLGYVLFEIPSNLILARVGARVWLSRILVSWGLATVALALSAGPTSFAILRFLLGVAEAGFFPGVILYLTAWFPLAHRARAVALFMTATPLAGLIGSPLSGWILEMHRMLGLSGWQWLFLLEGLPAVVLGVVLFFRLPSEPGDAAWLAPDERRALTLAIEAERRDIAGRHLSGLRHGLWSRAVWTWGFVYFCVVVAMYGLVMWLPQIFAGILGPGEDHPLRVSLLVMAAYACAMGGMVVIGVSSDRRGERRWHILGSLGLCLLGMLLLSLGHGLAWALAGASLAAMGIWGAIAPFWGLTTTFLTGQAAAAGIALINSLGNLGGFAGPYAMGFVKAHTGGYSQAFLYIAGLTALAAVPVYLAKRPPRHAA</sequence>
<feature type="transmembrane region" description="Helical" evidence="6">
    <location>
        <begin position="312"/>
        <end position="330"/>
    </location>
</feature>
<name>A0A0W8G9V6_9ZZZZ</name>
<feature type="transmembrane region" description="Helical" evidence="6">
    <location>
        <begin position="108"/>
        <end position="129"/>
    </location>
</feature>
<dbReference type="InterPro" id="IPR036259">
    <property type="entry name" value="MFS_trans_sf"/>
</dbReference>
<keyword evidence="4 6" id="KW-1133">Transmembrane helix</keyword>
<feature type="transmembrane region" description="Helical" evidence="6">
    <location>
        <begin position="336"/>
        <end position="356"/>
    </location>
</feature>
<feature type="transmembrane region" description="Helical" evidence="6">
    <location>
        <begin position="280"/>
        <end position="300"/>
    </location>
</feature>
<proteinExistence type="predicted"/>
<keyword evidence="3 6" id="KW-0812">Transmembrane</keyword>
<feature type="transmembrane region" description="Helical" evidence="6">
    <location>
        <begin position="403"/>
        <end position="421"/>
    </location>
</feature>
<dbReference type="CDD" id="cd17319">
    <property type="entry name" value="MFS_ExuT_GudP_like"/>
    <property type="match status" value="1"/>
</dbReference>
<feature type="transmembrane region" description="Helical" evidence="6">
    <location>
        <begin position="52"/>
        <end position="76"/>
    </location>
</feature>
<comment type="subcellular location">
    <subcellularLocation>
        <location evidence="1">Membrane</location>
        <topology evidence="1">Multi-pass membrane protein</topology>
    </subcellularLocation>
</comment>
<dbReference type="PANTHER" id="PTHR43791:SF36">
    <property type="entry name" value="TRANSPORTER, PUTATIVE (AFU_ORTHOLOGUE AFUA_6G08340)-RELATED"/>
    <property type="match status" value="1"/>
</dbReference>
<comment type="caution">
    <text evidence="8">The sequence shown here is derived from an EMBL/GenBank/DDBJ whole genome shotgun (WGS) entry which is preliminary data.</text>
</comment>
<feature type="transmembrane region" description="Helical" evidence="6">
    <location>
        <begin position="141"/>
        <end position="163"/>
    </location>
</feature>
<dbReference type="Pfam" id="PF07690">
    <property type="entry name" value="MFS_1"/>
    <property type="match status" value="1"/>
</dbReference>
<dbReference type="FunFam" id="1.20.1250.20:FF:000018">
    <property type="entry name" value="MFS transporter permease"/>
    <property type="match status" value="1"/>
</dbReference>